<feature type="coiled-coil region" evidence="1">
    <location>
        <begin position="312"/>
        <end position="371"/>
    </location>
</feature>
<reference evidence="3 4" key="1">
    <citation type="journal article" date="2024" name="J Genomics">
        <title>Draft genome sequencing and assembly of Favolaschia claudopus CIRM-BRFM 2984 isolated from oak limbs.</title>
        <authorList>
            <person name="Navarro D."/>
            <person name="Drula E."/>
            <person name="Chaduli D."/>
            <person name="Cazenave R."/>
            <person name="Ahrendt S."/>
            <person name="Wang J."/>
            <person name="Lipzen A."/>
            <person name="Daum C."/>
            <person name="Barry K."/>
            <person name="Grigoriev I.V."/>
            <person name="Favel A."/>
            <person name="Rosso M.N."/>
            <person name="Martin F."/>
        </authorList>
    </citation>
    <scope>NUCLEOTIDE SEQUENCE [LARGE SCALE GENOMIC DNA]</scope>
    <source>
        <strain evidence="3 4">CIRM-BRFM 2984</strain>
    </source>
</reference>
<dbReference type="PANTHER" id="PTHR42032">
    <property type="entry name" value="YALI0E30679P"/>
    <property type="match status" value="1"/>
</dbReference>
<dbReference type="Proteomes" id="UP001362999">
    <property type="component" value="Unassembled WGS sequence"/>
</dbReference>
<feature type="compositionally biased region" description="Acidic residues" evidence="2">
    <location>
        <begin position="74"/>
        <end position="93"/>
    </location>
</feature>
<feature type="compositionally biased region" description="Basic residues" evidence="2">
    <location>
        <begin position="516"/>
        <end position="531"/>
    </location>
</feature>
<evidence type="ECO:0000313" key="4">
    <source>
        <dbReference type="Proteomes" id="UP001362999"/>
    </source>
</evidence>
<dbReference type="EMBL" id="JAWWNJ010000026">
    <property type="protein sequence ID" value="KAK7030036.1"/>
    <property type="molecule type" value="Genomic_DNA"/>
</dbReference>
<name>A0AAW0BV73_9AGAR</name>
<feature type="region of interest" description="Disordered" evidence="2">
    <location>
        <begin position="181"/>
        <end position="200"/>
    </location>
</feature>
<feature type="region of interest" description="Disordered" evidence="2">
    <location>
        <begin position="1"/>
        <end position="99"/>
    </location>
</feature>
<sequence length="575" mass="61037">MPGDTSSTASARPSSSSSTNALRKRGYHLLERASRSFTAAESNARSDDENENDNEREEESQSLPSPVTSYEETGYPDEEDGAEDDAEGDEDEGAAPGALDADAHLSGYFQDEVAGEMDDDEHGPPRPWYKPSLPIVFALAPPIGNWLTGGDHLKDLLLLLLLIFYLHQLIEVPWSLYRSARPRRPPTSSSAPSTPSPSPASALHIAAAKSQLRSLEFFLLTLCVLSPVIGVLLLRSLASFTSSSPTPNAAAATTPISWFSTTLFGLITAIRPLRELVSRVSTRTSTLHDQIHNTTASASSRRPSSATKDEDLALLRAQLARVEQSLADLVAREEGLYAYVEDALTPLEKGVRRVERRVGKLKNNVKKQREEVMVSAGGKGKGKGKSGMTNTIFVPAAGAGAGGGGGLGHGAQEAAKAIIRSWFGGGEEGESAPPGALSAGNGNGNGNVIGNGNAKGRRVVLDSIPEEGEGMPLGAYARSSSAQYAPSSSSAPYPSTSTSSSTSPPSYYAASTSTRHPFHPHPAPHHPHPHVQPHPYQYAPQHPAPFARRLLAAAFLWPMWVVLAPVRGVGRVVFG</sequence>
<dbReference type="AlphaFoldDB" id="A0AAW0BV73"/>
<dbReference type="PANTHER" id="PTHR42032:SF1">
    <property type="entry name" value="YALI0E30679P"/>
    <property type="match status" value="1"/>
</dbReference>
<protein>
    <recommendedName>
        <fullName evidence="5">Proteophosphoglycan ppg4</fullName>
    </recommendedName>
</protein>
<feature type="region of interest" description="Disordered" evidence="2">
    <location>
        <begin position="425"/>
        <end position="451"/>
    </location>
</feature>
<feature type="compositionally biased region" description="Low complexity" evidence="2">
    <location>
        <begin position="294"/>
        <end position="306"/>
    </location>
</feature>
<keyword evidence="4" id="KW-1185">Reference proteome</keyword>
<feature type="compositionally biased region" description="Acidic residues" evidence="2">
    <location>
        <begin position="48"/>
        <end position="60"/>
    </location>
</feature>
<organism evidence="3 4">
    <name type="scientific">Favolaschia claudopus</name>
    <dbReference type="NCBI Taxonomy" id="2862362"/>
    <lineage>
        <taxon>Eukaryota</taxon>
        <taxon>Fungi</taxon>
        <taxon>Dikarya</taxon>
        <taxon>Basidiomycota</taxon>
        <taxon>Agaricomycotina</taxon>
        <taxon>Agaricomycetes</taxon>
        <taxon>Agaricomycetidae</taxon>
        <taxon>Agaricales</taxon>
        <taxon>Marasmiineae</taxon>
        <taxon>Mycenaceae</taxon>
        <taxon>Favolaschia</taxon>
    </lineage>
</organism>
<gene>
    <name evidence="3" type="ORF">R3P38DRAFT_3188980</name>
</gene>
<feature type="compositionally biased region" description="Polar residues" evidence="2">
    <location>
        <begin position="61"/>
        <end position="71"/>
    </location>
</feature>
<feature type="region of interest" description="Disordered" evidence="2">
    <location>
        <begin position="484"/>
        <end position="534"/>
    </location>
</feature>
<proteinExistence type="predicted"/>
<evidence type="ECO:0000256" key="1">
    <source>
        <dbReference type="SAM" id="Coils"/>
    </source>
</evidence>
<feature type="compositionally biased region" description="Low complexity" evidence="2">
    <location>
        <begin position="484"/>
        <end position="514"/>
    </location>
</feature>
<feature type="region of interest" description="Disordered" evidence="2">
    <location>
        <begin position="285"/>
        <end position="307"/>
    </location>
</feature>
<evidence type="ECO:0008006" key="5">
    <source>
        <dbReference type="Google" id="ProtNLM"/>
    </source>
</evidence>
<keyword evidence="1" id="KW-0175">Coiled coil</keyword>
<feature type="compositionally biased region" description="Low complexity" evidence="2">
    <location>
        <begin position="1"/>
        <end position="21"/>
    </location>
</feature>
<evidence type="ECO:0000256" key="2">
    <source>
        <dbReference type="SAM" id="MobiDB-lite"/>
    </source>
</evidence>
<accession>A0AAW0BV73</accession>
<evidence type="ECO:0000313" key="3">
    <source>
        <dbReference type="EMBL" id="KAK7030036.1"/>
    </source>
</evidence>
<comment type="caution">
    <text evidence="3">The sequence shown here is derived from an EMBL/GenBank/DDBJ whole genome shotgun (WGS) entry which is preliminary data.</text>
</comment>